<accession>A0ACB9N1Z1</accession>
<evidence type="ECO:0000313" key="2">
    <source>
        <dbReference type="Proteomes" id="UP001057402"/>
    </source>
</evidence>
<gene>
    <name evidence="1" type="ORF">MLD38_028733</name>
</gene>
<dbReference type="Proteomes" id="UP001057402">
    <property type="component" value="Chromosome 8"/>
</dbReference>
<sequence>MIADFTAEGDQVGWTDFIKAAMPVMCGQDMEVPERMLNCICDTAGDQAAIIFNPGAATSGFKTEEEKVGTFGRKCSNAGSGLRPPHSFRWKNPRRRLPVTLG</sequence>
<comment type="caution">
    <text evidence="1">The sequence shown here is derived from an EMBL/GenBank/DDBJ whole genome shotgun (WGS) entry which is preliminary data.</text>
</comment>
<protein>
    <submittedName>
        <fullName evidence="1">Uncharacterized protein</fullName>
    </submittedName>
</protein>
<proteinExistence type="predicted"/>
<organism evidence="1 2">
    <name type="scientific">Melastoma candidum</name>
    <dbReference type="NCBI Taxonomy" id="119954"/>
    <lineage>
        <taxon>Eukaryota</taxon>
        <taxon>Viridiplantae</taxon>
        <taxon>Streptophyta</taxon>
        <taxon>Embryophyta</taxon>
        <taxon>Tracheophyta</taxon>
        <taxon>Spermatophyta</taxon>
        <taxon>Magnoliopsida</taxon>
        <taxon>eudicotyledons</taxon>
        <taxon>Gunneridae</taxon>
        <taxon>Pentapetalae</taxon>
        <taxon>rosids</taxon>
        <taxon>malvids</taxon>
        <taxon>Myrtales</taxon>
        <taxon>Melastomataceae</taxon>
        <taxon>Melastomatoideae</taxon>
        <taxon>Melastomateae</taxon>
        <taxon>Melastoma</taxon>
    </lineage>
</organism>
<keyword evidence="2" id="KW-1185">Reference proteome</keyword>
<reference evidence="2" key="1">
    <citation type="journal article" date="2023" name="Front. Plant Sci.">
        <title>Chromosomal-level genome assembly of Melastoma candidum provides insights into trichome evolution.</title>
        <authorList>
            <person name="Zhong Y."/>
            <person name="Wu W."/>
            <person name="Sun C."/>
            <person name="Zou P."/>
            <person name="Liu Y."/>
            <person name="Dai S."/>
            <person name="Zhou R."/>
        </authorList>
    </citation>
    <scope>NUCLEOTIDE SEQUENCE [LARGE SCALE GENOMIC DNA]</scope>
</reference>
<name>A0ACB9N1Z1_9MYRT</name>
<evidence type="ECO:0000313" key="1">
    <source>
        <dbReference type="EMBL" id="KAI4330443.1"/>
    </source>
</evidence>
<dbReference type="EMBL" id="CM042887">
    <property type="protein sequence ID" value="KAI4330443.1"/>
    <property type="molecule type" value="Genomic_DNA"/>
</dbReference>